<reference evidence="1" key="1">
    <citation type="submission" date="2020-07" db="EMBL/GenBank/DDBJ databases">
        <title>Multicomponent nature underlies the extraordinary mechanical properties of spider dragline silk.</title>
        <authorList>
            <person name="Kono N."/>
            <person name="Nakamura H."/>
            <person name="Mori M."/>
            <person name="Yoshida Y."/>
            <person name="Ohtoshi R."/>
            <person name="Malay A.D."/>
            <person name="Moran D.A.P."/>
            <person name="Tomita M."/>
            <person name="Numata K."/>
            <person name="Arakawa K."/>
        </authorList>
    </citation>
    <scope>NUCLEOTIDE SEQUENCE</scope>
</reference>
<name>A0A8X6LFT1_TRICU</name>
<dbReference type="Proteomes" id="UP000887116">
    <property type="component" value="Unassembled WGS sequence"/>
</dbReference>
<evidence type="ECO:0000313" key="1">
    <source>
        <dbReference type="EMBL" id="GFR08245.1"/>
    </source>
</evidence>
<protein>
    <submittedName>
        <fullName evidence="1">Uncharacterized protein</fullName>
    </submittedName>
</protein>
<keyword evidence="2" id="KW-1185">Reference proteome</keyword>
<sequence length="132" mass="15054">MACANQKEGKSFVGHQSRKSHLKWGRSYSGTKSLYFLQGRSKNCLHYTQQIKDFISELREVISLGILKKKNSSMFISRETISRLKCSNCKNVSNITEHLRDTLGTDLLLRVFERGEIPGARGWVMSSSARRV</sequence>
<dbReference type="AlphaFoldDB" id="A0A8X6LFT1"/>
<accession>A0A8X6LFT1</accession>
<comment type="caution">
    <text evidence="1">The sequence shown here is derived from an EMBL/GenBank/DDBJ whole genome shotgun (WGS) entry which is preliminary data.</text>
</comment>
<organism evidence="1 2">
    <name type="scientific">Trichonephila clavata</name>
    <name type="common">Joro spider</name>
    <name type="synonym">Nephila clavata</name>
    <dbReference type="NCBI Taxonomy" id="2740835"/>
    <lineage>
        <taxon>Eukaryota</taxon>
        <taxon>Metazoa</taxon>
        <taxon>Ecdysozoa</taxon>
        <taxon>Arthropoda</taxon>
        <taxon>Chelicerata</taxon>
        <taxon>Arachnida</taxon>
        <taxon>Araneae</taxon>
        <taxon>Araneomorphae</taxon>
        <taxon>Entelegynae</taxon>
        <taxon>Araneoidea</taxon>
        <taxon>Nephilidae</taxon>
        <taxon>Trichonephila</taxon>
    </lineage>
</organism>
<dbReference type="EMBL" id="BMAO01006400">
    <property type="protein sequence ID" value="GFR08245.1"/>
    <property type="molecule type" value="Genomic_DNA"/>
</dbReference>
<evidence type="ECO:0000313" key="2">
    <source>
        <dbReference type="Proteomes" id="UP000887116"/>
    </source>
</evidence>
<proteinExistence type="predicted"/>
<gene>
    <name evidence="1" type="ORF">TNCT_523911</name>
</gene>